<comment type="caution">
    <text evidence="2">The sequence shown here is derived from an EMBL/GenBank/DDBJ whole genome shotgun (WGS) entry which is preliminary data.</text>
</comment>
<evidence type="ECO:0000256" key="1">
    <source>
        <dbReference type="SAM" id="MobiDB-lite"/>
    </source>
</evidence>
<sequence>MMADQNPESSDPSNAHPDPPKQQASGQDQASELTRRDFIKYTTLSSAAAAGLYGLTLKTDAIDQPVETDIRFQESGVGNHIPYTYNDVAP</sequence>
<reference evidence="2 3" key="1">
    <citation type="submission" date="2019-02" db="EMBL/GenBank/DDBJ databases">
        <title>Deep-cultivation of Planctomycetes and their phenomic and genomic characterization uncovers novel biology.</title>
        <authorList>
            <person name="Wiegand S."/>
            <person name="Jogler M."/>
            <person name="Boedeker C."/>
            <person name="Pinto D."/>
            <person name="Vollmers J."/>
            <person name="Rivas-Marin E."/>
            <person name="Kohn T."/>
            <person name="Peeters S.H."/>
            <person name="Heuer A."/>
            <person name="Rast P."/>
            <person name="Oberbeckmann S."/>
            <person name="Bunk B."/>
            <person name="Jeske O."/>
            <person name="Meyerdierks A."/>
            <person name="Storesund J.E."/>
            <person name="Kallscheuer N."/>
            <person name="Luecker S."/>
            <person name="Lage O.M."/>
            <person name="Pohl T."/>
            <person name="Merkel B.J."/>
            <person name="Hornburger P."/>
            <person name="Mueller R.-W."/>
            <person name="Bruemmer F."/>
            <person name="Labrenz M."/>
            <person name="Spormann A.M."/>
            <person name="Op Den Camp H."/>
            <person name="Overmann J."/>
            <person name="Amann R."/>
            <person name="Jetten M.S.M."/>
            <person name="Mascher T."/>
            <person name="Medema M.H."/>
            <person name="Devos D.P."/>
            <person name="Kaster A.-K."/>
            <person name="Ovreas L."/>
            <person name="Rohde M."/>
            <person name="Galperin M.Y."/>
            <person name="Jogler C."/>
        </authorList>
    </citation>
    <scope>NUCLEOTIDE SEQUENCE [LARGE SCALE GENOMIC DNA]</scope>
    <source>
        <strain evidence="2 3">KOR42</strain>
    </source>
</reference>
<dbReference type="NCBIfam" id="TIGR01409">
    <property type="entry name" value="TAT_signal_seq"/>
    <property type="match status" value="1"/>
</dbReference>
<gene>
    <name evidence="2" type="ORF">KOR42_13900</name>
</gene>
<evidence type="ECO:0008006" key="4">
    <source>
        <dbReference type="Google" id="ProtNLM"/>
    </source>
</evidence>
<organism evidence="2 3">
    <name type="scientific">Thalassoglobus neptunius</name>
    <dbReference type="NCBI Taxonomy" id="1938619"/>
    <lineage>
        <taxon>Bacteria</taxon>
        <taxon>Pseudomonadati</taxon>
        <taxon>Planctomycetota</taxon>
        <taxon>Planctomycetia</taxon>
        <taxon>Planctomycetales</taxon>
        <taxon>Planctomycetaceae</taxon>
        <taxon>Thalassoglobus</taxon>
    </lineage>
</organism>
<feature type="region of interest" description="Disordered" evidence="1">
    <location>
        <begin position="1"/>
        <end position="34"/>
    </location>
</feature>
<feature type="compositionally biased region" description="Polar residues" evidence="1">
    <location>
        <begin position="1"/>
        <end position="13"/>
    </location>
</feature>
<evidence type="ECO:0000313" key="2">
    <source>
        <dbReference type="EMBL" id="TWT58021.1"/>
    </source>
</evidence>
<keyword evidence="3" id="KW-1185">Reference proteome</keyword>
<name>A0A5C5X6P9_9PLAN</name>
<dbReference type="Proteomes" id="UP000317243">
    <property type="component" value="Unassembled WGS sequence"/>
</dbReference>
<feature type="compositionally biased region" description="Polar residues" evidence="1">
    <location>
        <begin position="22"/>
        <end position="32"/>
    </location>
</feature>
<dbReference type="EMBL" id="SIHI01000001">
    <property type="protein sequence ID" value="TWT58021.1"/>
    <property type="molecule type" value="Genomic_DNA"/>
</dbReference>
<evidence type="ECO:0000313" key="3">
    <source>
        <dbReference type="Proteomes" id="UP000317243"/>
    </source>
</evidence>
<dbReference type="InterPro" id="IPR019546">
    <property type="entry name" value="TAT_signal_bac_arc"/>
</dbReference>
<proteinExistence type="predicted"/>
<protein>
    <recommendedName>
        <fullName evidence="4">Twin-arginine translocation signal domain-containing protein</fullName>
    </recommendedName>
</protein>
<dbReference type="AlphaFoldDB" id="A0A5C5X6P9"/>
<accession>A0A5C5X6P9</accession>